<accession>A0ABP5J759</accession>
<proteinExistence type="predicted"/>
<protein>
    <submittedName>
        <fullName evidence="1">Uncharacterized protein</fullName>
    </submittedName>
</protein>
<keyword evidence="2" id="KW-1185">Reference proteome</keyword>
<dbReference type="RefSeq" id="WP_344555733.1">
    <property type="nucleotide sequence ID" value="NZ_BAAANS010000043.1"/>
</dbReference>
<dbReference type="InterPro" id="IPR046193">
    <property type="entry name" value="DUF6221"/>
</dbReference>
<reference evidence="2" key="1">
    <citation type="journal article" date="2019" name="Int. J. Syst. Evol. Microbiol.">
        <title>The Global Catalogue of Microorganisms (GCM) 10K type strain sequencing project: providing services to taxonomists for standard genome sequencing and annotation.</title>
        <authorList>
            <consortium name="The Broad Institute Genomics Platform"/>
            <consortium name="The Broad Institute Genome Sequencing Center for Infectious Disease"/>
            <person name="Wu L."/>
            <person name="Ma J."/>
        </authorList>
    </citation>
    <scope>NUCLEOTIDE SEQUENCE [LARGE SCALE GENOMIC DNA]</scope>
    <source>
        <strain evidence="2">JCM 14559</strain>
    </source>
</reference>
<evidence type="ECO:0000313" key="2">
    <source>
        <dbReference type="Proteomes" id="UP001500897"/>
    </source>
</evidence>
<dbReference type="EMBL" id="BAAANS010000043">
    <property type="protein sequence ID" value="GAA2112514.1"/>
    <property type="molecule type" value="Genomic_DNA"/>
</dbReference>
<sequence length="107" mass="12089">MSTDGLLEFLRARLDEDSDVIRASWNKGDVTSERYHGTPFDPSRAMAEVDAKRRILDKYEYWAKRNSLGLPDSVDGGREYGLEDAVQCLVLPYAAHPDYQPGWAPQA</sequence>
<name>A0ABP5J759_9ACTN</name>
<dbReference type="Proteomes" id="UP001500897">
    <property type="component" value="Unassembled WGS sequence"/>
</dbReference>
<organism evidence="1 2">
    <name type="scientific">Kitasatospora saccharophila</name>
    <dbReference type="NCBI Taxonomy" id="407973"/>
    <lineage>
        <taxon>Bacteria</taxon>
        <taxon>Bacillati</taxon>
        <taxon>Actinomycetota</taxon>
        <taxon>Actinomycetes</taxon>
        <taxon>Kitasatosporales</taxon>
        <taxon>Streptomycetaceae</taxon>
        <taxon>Kitasatospora</taxon>
    </lineage>
</organism>
<comment type="caution">
    <text evidence="1">The sequence shown here is derived from an EMBL/GenBank/DDBJ whole genome shotgun (WGS) entry which is preliminary data.</text>
</comment>
<evidence type="ECO:0000313" key="1">
    <source>
        <dbReference type="EMBL" id="GAA2112514.1"/>
    </source>
</evidence>
<gene>
    <name evidence="1" type="ORF">GCM10009759_55290</name>
</gene>
<dbReference type="Pfam" id="PF19730">
    <property type="entry name" value="DUF6221"/>
    <property type="match status" value="1"/>
</dbReference>